<dbReference type="InterPro" id="IPR025586">
    <property type="entry name" value="PcfJ"/>
</dbReference>
<gene>
    <name evidence="1" type="ORF">GKE97_13515</name>
</gene>
<dbReference type="Proteomes" id="UP000434475">
    <property type="component" value="Unassembled WGS sequence"/>
</dbReference>
<evidence type="ECO:0000313" key="1">
    <source>
        <dbReference type="EMBL" id="MSB20530.1"/>
    </source>
</evidence>
<protein>
    <recommendedName>
        <fullName evidence="3">PcfJ-like protein</fullName>
    </recommendedName>
</protein>
<dbReference type="Pfam" id="PF14284">
    <property type="entry name" value="PcfJ"/>
    <property type="match status" value="1"/>
</dbReference>
<reference evidence="1 2" key="1">
    <citation type="journal article" date="2019" name="Nat. Med.">
        <title>A library of human gut bacterial isolates paired with longitudinal multiomics data enables mechanistic microbiome research.</title>
        <authorList>
            <person name="Poyet M."/>
            <person name="Groussin M."/>
            <person name="Gibbons S.M."/>
            <person name="Avila-Pacheco J."/>
            <person name="Jiang X."/>
            <person name="Kearney S.M."/>
            <person name="Perrotta A.R."/>
            <person name="Berdy B."/>
            <person name="Zhao S."/>
            <person name="Lieberman T.D."/>
            <person name="Swanson P.K."/>
            <person name="Smith M."/>
            <person name="Roesemann S."/>
            <person name="Alexander J.E."/>
            <person name="Rich S.A."/>
            <person name="Livny J."/>
            <person name="Vlamakis H."/>
            <person name="Clish C."/>
            <person name="Bullock K."/>
            <person name="Deik A."/>
            <person name="Scott J."/>
            <person name="Pierce K.A."/>
            <person name="Xavier R.J."/>
            <person name="Alm E.J."/>
        </authorList>
    </citation>
    <scope>NUCLEOTIDE SEQUENCE [LARGE SCALE GENOMIC DNA]</scope>
    <source>
        <strain evidence="1 2">BIOML-A2</strain>
    </source>
</reference>
<sequence>MYLFVHEAKYHGYERVGVEKYAYCTCGAKFAPTKVDEQGNPDSDSTTCCPKCGAKFGNRQTLYLRNKDGQITLTTSSKDKNPMHEVLVEGDMVKLMKEAPKEDLSEYILKGKPIEVTRYALTFDTAHGLRPVQLEIDGREVNLTVTNIGKACSGLSATSMNFPKNADRFKEEMTWIQIAMSHTSSLAEAAKGLLRYPVLDSLYEEKTRKLWNFAASGFWAALEDGYLQAGERSLKKAFPLPRQALDLVFRGKIRFGHAYKVVEKLGDNLGVEMLKLAVEILGDSTNDVHELALFLAERNTVERKRLKIYLTEEVCIYQGIEEPKAAWHLLRDYINMSEDMDVPYNLCPKSLKLRHDLAARNHKLVLEEIERKKFKEKASAENYACLEWTSKDGKWAVLVPKDAGDLVKEGAELSHCVGSYAKYVIDGSMRICFLRKAESPDKSLLTLTVNQDDCCTTYLGFDNRDAAAEEVFALREWTKARGLTLWEN</sequence>
<dbReference type="RefSeq" id="WP_108981657.1">
    <property type="nucleotide sequence ID" value="NZ_JAQLWY010000015.1"/>
</dbReference>
<name>A0A6I2R6F2_FLAPL</name>
<evidence type="ECO:0008006" key="3">
    <source>
        <dbReference type="Google" id="ProtNLM"/>
    </source>
</evidence>
<dbReference type="EMBL" id="WKPR01000013">
    <property type="protein sequence ID" value="MSB20530.1"/>
    <property type="molecule type" value="Genomic_DNA"/>
</dbReference>
<accession>A0A6I2R6F2</accession>
<comment type="caution">
    <text evidence="1">The sequence shown here is derived from an EMBL/GenBank/DDBJ whole genome shotgun (WGS) entry which is preliminary data.</text>
</comment>
<organism evidence="1 2">
    <name type="scientific">Flavonifractor plautii</name>
    <name type="common">Fusobacterium plautii</name>
    <dbReference type="NCBI Taxonomy" id="292800"/>
    <lineage>
        <taxon>Bacteria</taxon>
        <taxon>Bacillati</taxon>
        <taxon>Bacillota</taxon>
        <taxon>Clostridia</taxon>
        <taxon>Eubacteriales</taxon>
        <taxon>Oscillospiraceae</taxon>
        <taxon>Flavonifractor</taxon>
    </lineage>
</organism>
<evidence type="ECO:0000313" key="2">
    <source>
        <dbReference type="Proteomes" id="UP000434475"/>
    </source>
</evidence>
<dbReference type="AlphaFoldDB" id="A0A6I2R6F2"/>
<proteinExistence type="predicted"/>